<gene>
    <name evidence="1" type="ORF">CDEST_08396</name>
</gene>
<accession>A0AAX4IIZ2</accession>
<reference evidence="2" key="1">
    <citation type="journal article" date="2023" name="bioRxiv">
        <title>Complete genome of the Medicago anthracnose fungus, Colletotrichum destructivum, reveals a mini-chromosome-like region within a core chromosome.</title>
        <authorList>
            <person name="Lapalu N."/>
            <person name="Simon A."/>
            <person name="Lu A."/>
            <person name="Plaumann P.-L."/>
            <person name="Amselem J."/>
            <person name="Pigne S."/>
            <person name="Auger A."/>
            <person name="Koch C."/>
            <person name="Dallery J.-F."/>
            <person name="O'Connell R.J."/>
        </authorList>
    </citation>
    <scope>NUCLEOTIDE SEQUENCE [LARGE SCALE GENOMIC DNA]</scope>
    <source>
        <strain evidence="2">CBS 520.97</strain>
    </source>
</reference>
<dbReference type="KEGG" id="cdet:87944899"/>
<keyword evidence="2" id="KW-1185">Reference proteome</keyword>
<evidence type="ECO:0000313" key="1">
    <source>
        <dbReference type="EMBL" id="WQF83382.1"/>
    </source>
</evidence>
<dbReference type="EMBL" id="CP137309">
    <property type="protein sequence ID" value="WQF83382.1"/>
    <property type="molecule type" value="Genomic_DNA"/>
</dbReference>
<proteinExistence type="predicted"/>
<dbReference type="Proteomes" id="UP001322277">
    <property type="component" value="Chromosome 5"/>
</dbReference>
<evidence type="ECO:0000313" key="2">
    <source>
        <dbReference type="Proteomes" id="UP001322277"/>
    </source>
</evidence>
<sequence>MPSAITLNAIDVTRPEPINQLKKTTILPQPPQLREALLLNENVKHITHPCKCQLSTTLSIVLSNLVHIHNAAYLASAESQHMVVNLILPKLALP</sequence>
<protein>
    <submittedName>
        <fullName evidence="1">Uncharacterized protein</fullName>
    </submittedName>
</protein>
<organism evidence="1 2">
    <name type="scientific">Colletotrichum destructivum</name>
    <dbReference type="NCBI Taxonomy" id="34406"/>
    <lineage>
        <taxon>Eukaryota</taxon>
        <taxon>Fungi</taxon>
        <taxon>Dikarya</taxon>
        <taxon>Ascomycota</taxon>
        <taxon>Pezizomycotina</taxon>
        <taxon>Sordariomycetes</taxon>
        <taxon>Hypocreomycetidae</taxon>
        <taxon>Glomerellales</taxon>
        <taxon>Glomerellaceae</taxon>
        <taxon>Colletotrichum</taxon>
        <taxon>Colletotrichum destructivum species complex</taxon>
    </lineage>
</organism>
<dbReference type="GeneID" id="87944899"/>
<dbReference type="RefSeq" id="XP_062780606.1">
    <property type="nucleotide sequence ID" value="XM_062924555.1"/>
</dbReference>
<dbReference type="AlphaFoldDB" id="A0AAX4IIZ2"/>
<name>A0AAX4IIZ2_9PEZI</name>